<dbReference type="AlphaFoldDB" id="A0A2W5VEC1"/>
<dbReference type="GO" id="GO:0004792">
    <property type="term" value="F:thiosulfate-cyanide sulfurtransferase activity"/>
    <property type="evidence" value="ECO:0007669"/>
    <property type="project" value="TreeGrafter"/>
</dbReference>
<dbReference type="PANTHER" id="PTHR44086:SF10">
    <property type="entry name" value="THIOSULFATE SULFURTRANSFERASE_RHODANESE-LIKE DOMAIN-CONTAINING PROTEIN 3"/>
    <property type="match status" value="1"/>
</dbReference>
<dbReference type="InterPro" id="IPR001763">
    <property type="entry name" value="Rhodanese-like_dom"/>
</dbReference>
<dbReference type="InterPro" id="IPR036873">
    <property type="entry name" value="Rhodanese-like_dom_sf"/>
</dbReference>
<organism evidence="2 3">
    <name type="scientific">Caulobacter segnis</name>
    <dbReference type="NCBI Taxonomy" id="88688"/>
    <lineage>
        <taxon>Bacteria</taxon>
        <taxon>Pseudomonadati</taxon>
        <taxon>Pseudomonadota</taxon>
        <taxon>Alphaproteobacteria</taxon>
        <taxon>Caulobacterales</taxon>
        <taxon>Caulobacteraceae</taxon>
        <taxon>Caulobacter</taxon>
    </lineage>
</organism>
<dbReference type="PROSITE" id="PS50206">
    <property type="entry name" value="RHODANESE_3"/>
    <property type="match status" value="4"/>
</dbReference>
<dbReference type="SUPFAM" id="SSF52821">
    <property type="entry name" value="Rhodanese/Cell cycle control phosphatase"/>
    <property type="match status" value="4"/>
</dbReference>
<dbReference type="Proteomes" id="UP000249393">
    <property type="component" value="Unassembled WGS sequence"/>
</dbReference>
<evidence type="ECO:0000313" key="3">
    <source>
        <dbReference type="Proteomes" id="UP000249393"/>
    </source>
</evidence>
<accession>A0A2W5VEC1</accession>
<feature type="domain" description="Rhodanese" evidence="1">
    <location>
        <begin position="385"/>
        <end position="473"/>
    </location>
</feature>
<dbReference type="Gene3D" id="3.40.250.10">
    <property type="entry name" value="Rhodanese-like domain"/>
    <property type="match status" value="4"/>
</dbReference>
<name>A0A2W5VEC1_9CAUL</name>
<reference evidence="2 3" key="1">
    <citation type="submission" date="2017-08" db="EMBL/GenBank/DDBJ databases">
        <title>Infants hospitalized years apart are colonized by the same room-sourced microbial strains.</title>
        <authorList>
            <person name="Brooks B."/>
            <person name="Olm M.R."/>
            <person name="Firek B.A."/>
            <person name="Baker R."/>
            <person name="Thomas B.C."/>
            <person name="Morowitz M.J."/>
            <person name="Banfield J.F."/>
        </authorList>
    </citation>
    <scope>NUCLEOTIDE SEQUENCE [LARGE SCALE GENOMIC DNA]</scope>
    <source>
        <strain evidence="2">S2_003_000_R2_4</strain>
    </source>
</reference>
<dbReference type="CDD" id="cd01534">
    <property type="entry name" value="4RHOD_Repeat_3"/>
    <property type="match status" value="1"/>
</dbReference>
<gene>
    <name evidence="2" type="ORF">DI526_08785</name>
</gene>
<sequence>MTLPLITPHEVRRDLIARREIALLDLREEDPFAKAHPLFASQLPLSRLEIEILDRVPRKATKIVLYDDAEGLVAPAAERLAELGYTNVHALHGGLAGWRAAGYELFQDVNSYSKAFGELVEARRHTPSLPAQEVKARIDAKADQVILDARRFEEYATMSIPGGISTPGAELVLRARELAPDPSTTIIVKCAGRTRSLIGAQSLVNAGLPNPVFALRNGTIGWTLAQQTLEHGQSRKFPSVGEQTLEEARARARDVAYRAGVRRLDSQDLKDLERDVDRTLYRFDVRTPDEYVTGHIPGFRSAPGGQLVQETDVFAPVRGGRIVLADDLGPRADMTASWLAQLGWEVYVLDGGFSQALERGTWTPSLPALPEVETISPRDLAQAIADEAVVMIDLAPSPAHRKGHVPGAWFAIRAQLDVAVTQVPPNKTIVLTSPDGALATFAAPELEALTERPVQVLAGGTEAWIAAGRALETGLTRAANAPTDNYKRPYEGTDNAAEAMQAYLDWEFGLVDQLARDGTHGFYVI</sequence>
<feature type="domain" description="Rhodanese" evidence="1">
    <location>
        <begin position="140"/>
        <end position="231"/>
    </location>
</feature>
<dbReference type="EMBL" id="QFQZ01000021">
    <property type="protein sequence ID" value="PZR34876.1"/>
    <property type="molecule type" value="Genomic_DNA"/>
</dbReference>
<protein>
    <submittedName>
        <fullName evidence="2">Sulfurtransferase</fullName>
    </submittedName>
</protein>
<dbReference type="Pfam" id="PF00581">
    <property type="entry name" value="Rhodanese"/>
    <property type="match status" value="4"/>
</dbReference>
<feature type="domain" description="Rhodanese" evidence="1">
    <location>
        <begin position="17"/>
        <end position="107"/>
    </location>
</feature>
<dbReference type="SMART" id="SM00450">
    <property type="entry name" value="RHOD"/>
    <property type="match status" value="4"/>
</dbReference>
<feature type="domain" description="Rhodanese" evidence="1">
    <location>
        <begin position="284"/>
        <end position="365"/>
    </location>
</feature>
<evidence type="ECO:0000313" key="2">
    <source>
        <dbReference type="EMBL" id="PZR34876.1"/>
    </source>
</evidence>
<keyword evidence="2" id="KW-0808">Transferase</keyword>
<proteinExistence type="predicted"/>
<dbReference type="PANTHER" id="PTHR44086">
    <property type="entry name" value="THIOSULFATE SULFURTRANSFERASE RDL2, MITOCHONDRIAL-RELATED"/>
    <property type="match status" value="1"/>
</dbReference>
<dbReference type="RefSeq" id="WP_304276648.1">
    <property type="nucleotide sequence ID" value="NZ_QFQZ01000021.1"/>
</dbReference>
<comment type="caution">
    <text evidence="2">The sequence shown here is derived from an EMBL/GenBank/DDBJ whole genome shotgun (WGS) entry which is preliminary data.</text>
</comment>
<evidence type="ECO:0000259" key="1">
    <source>
        <dbReference type="PROSITE" id="PS50206"/>
    </source>
</evidence>